<keyword evidence="3" id="KW-0560">Oxidoreductase</keyword>
<dbReference type="PANTHER" id="PTHR38011:SF7">
    <property type="entry name" value="2,5-DIAMINO-6-RIBOSYLAMINO-4(3H)-PYRIMIDINONE 5'-PHOSPHATE REDUCTASE"/>
    <property type="match status" value="1"/>
</dbReference>
<dbReference type="OrthoDB" id="5243299at2"/>
<feature type="region of interest" description="Disordered" evidence="4">
    <location>
        <begin position="1"/>
        <end position="20"/>
    </location>
</feature>
<dbReference type="EMBL" id="VIGX01000005">
    <property type="protein sequence ID" value="TWS28949.1"/>
    <property type="molecule type" value="Genomic_DNA"/>
</dbReference>
<dbReference type="Gene3D" id="3.40.430.10">
    <property type="entry name" value="Dihydrofolate Reductase, subunit A"/>
    <property type="match status" value="2"/>
</dbReference>
<dbReference type="Proteomes" id="UP000319375">
    <property type="component" value="Unassembled WGS sequence"/>
</dbReference>
<dbReference type="SUPFAM" id="SSF53597">
    <property type="entry name" value="Dihydrofolate reductase-like"/>
    <property type="match status" value="1"/>
</dbReference>
<organism evidence="6 7">
    <name type="scientific">Tsukamurella conjunctivitidis</name>
    <dbReference type="NCBI Taxonomy" id="2592068"/>
    <lineage>
        <taxon>Bacteria</taxon>
        <taxon>Bacillati</taxon>
        <taxon>Actinomycetota</taxon>
        <taxon>Actinomycetes</taxon>
        <taxon>Mycobacteriales</taxon>
        <taxon>Tsukamurellaceae</taxon>
        <taxon>Tsukamurella</taxon>
    </lineage>
</organism>
<gene>
    <name evidence="6" type="ORF">FK530_11635</name>
</gene>
<sequence>MISSLDGSSTASGRSGGLGGSGDRRVFQALRAAADAVLVGAATVRDEDYGTPAHPALAIVTRGTIPRSARLYPEGGPEPIVYSGHGESVDLRAVLADLYARGHRRVLAEGGPGVLGALLAAGLVDELCLTVAPVVAGGDGKRIVTGPDLPLDRWRRRLVLGDDDGYLYTRWAR</sequence>
<dbReference type="InterPro" id="IPR024072">
    <property type="entry name" value="DHFR-like_dom_sf"/>
</dbReference>
<proteinExistence type="predicted"/>
<evidence type="ECO:0000259" key="5">
    <source>
        <dbReference type="Pfam" id="PF01872"/>
    </source>
</evidence>
<evidence type="ECO:0000256" key="3">
    <source>
        <dbReference type="ARBA" id="ARBA00023002"/>
    </source>
</evidence>
<evidence type="ECO:0000313" key="7">
    <source>
        <dbReference type="Proteomes" id="UP000319375"/>
    </source>
</evidence>
<comment type="caution">
    <text evidence="6">The sequence shown here is derived from an EMBL/GenBank/DDBJ whole genome shotgun (WGS) entry which is preliminary data.</text>
</comment>
<keyword evidence="2" id="KW-0521">NADP</keyword>
<evidence type="ECO:0000256" key="2">
    <source>
        <dbReference type="ARBA" id="ARBA00022857"/>
    </source>
</evidence>
<dbReference type="PANTHER" id="PTHR38011">
    <property type="entry name" value="DIHYDROFOLATE REDUCTASE FAMILY PROTEIN (AFU_ORTHOLOGUE AFUA_8G06820)"/>
    <property type="match status" value="1"/>
</dbReference>
<name>A0A5C5S0R3_9ACTN</name>
<evidence type="ECO:0000256" key="4">
    <source>
        <dbReference type="SAM" id="MobiDB-lite"/>
    </source>
</evidence>
<protein>
    <recommendedName>
        <fullName evidence="5">Bacterial bifunctional deaminase-reductase C-terminal domain-containing protein</fullName>
    </recommendedName>
</protein>
<dbReference type="GO" id="GO:0008703">
    <property type="term" value="F:5-amino-6-(5-phosphoribosylamino)uracil reductase activity"/>
    <property type="evidence" value="ECO:0007669"/>
    <property type="project" value="InterPro"/>
</dbReference>
<dbReference type="GO" id="GO:0009231">
    <property type="term" value="P:riboflavin biosynthetic process"/>
    <property type="evidence" value="ECO:0007669"/>
    <property type="project" value="InterPro"/>
</dbReference>
<dbReference type="InterPro" id="IPR050765">
    <property type="entry name" value="Riboflavin_Biosynth_HTPR"/>
</dbReference>
<reference evidence="6 7" key="1">
    <citation type="submission" date="2019-06" db="EMBL/GenBank/DDBJ databases">
        <title>Tsukamurella conjunctivitidis sp. nov., Tsukamurella assacharolytica sp. nov. and Tsukamurella sputae sp. nov. isolated from patients with conjunctivitis, bacteraemia (lymphoma) and respiratory infection (sputum) in Hong Kong.</title>
        <authorList>
            <person name="Teng J.L.L."/>
            <person name="Lee H.H."/>
            <person name="Fong J.Y.H."/>
            <person name="Fok K.M.N."/>
            <person name="Lau S.K.P."/>
            <person name="Woo P.C.Y."/>
        </authorList>
    </citation>
    <scope>NUCLEOTIDE SEQUENCE [LARGE SCALE GENOMIC DNA]</scope>
    <source>
        <strain evidence="6 7">HKU72</strain>
    </source>
</reference>
<accession>A0A5C5S0R3</accession>
<keyword evidence="7" id="KW-1185">Reference proteome</keyword>
<feature type="domain" description="Bacterial bifunctional deaminase-reductase C-terminal" evidence="5">
    <location>
        <begin position="1"/>
        <end position="150"/>
    </location>
</feature>
<dbReference type="AlphaFoldDB" id="A0A5C5S0R3"/>
<dbReference type="InterPro" id="IPR002734">
    <property type="entry name" value="RibDG_C"/>
</dbReference>
<evidence type="ECO:0000313" key="6">
    <source>
        <dbReference type="EMBL" id="TWS28949.1"/>
    </source>
</evidence>
<dbReference type="Pfam" id="PF01872">
    <property type="entry name" value="RibD_C"/>
    <property type="match status" value="1"/>
</dbReference>
<comment type="pathway">
    <text evidence="1">Cofactor biosynthesis; riboflavin biosynthesis.</text>
</comment>
<evidence type="ECO:0000256" key="1">
    <source>
        <dbReference type="ARBA" id="ARBA00005104"/>
    </source>
</evidence>